<organism evidence="1 2">
    <name type="scientific">Neofusicoccum parvum</name>
    <dbReference type="NCBI Taxonomy" id="310453"/>
    <lineage>
        <taxon>Eukaryota</taxon>
        <taxon>Fungi</taxon>
        <taxon>Dikarya</taxon>
        <taxon>Ascomycota</taxon>
        <taxon>Pezizomycotina</taxon>
        <taxon>Dothideomycetes</taxon>
        <taxon>Dothideomycetes incertae sedis</taxon>
        <taxon>Botryosphaeriales</taxon>
        <taxon>Botryosphaeriaceae</taxon>
        <taxon>Neofusicoccum</taxon>
    </lineage>
</organism>
<evidence type="ECO:0000313" key="2">
    <source>
        <dbReference type="Proteomes" id="UP001165186"/>
    </source>
</evidence>
<protein>
    <submittedName>
        <fullName evidence="1">NADP-dependent oxidoreductase domain-containing protein</fullName>
    </submittedName>
</protein>
<reference evidence="1" key="1">
    <citation type="submission" date="2024-09" db="EMBL/GenBank/DDBJ databases">
        <title>Draft Genome Sequences of Neofusicoccum parvum.</title>
        <authorList>
            <person name="Ashida A."/>
            <person name="Camagna M."/>
            <person name="Tanaka A."/>
            <person name="Takemoto D."/>
        </authorList>
    </citation>
    <scope>NUCLEOTIDE SEQUENCE</scope>
    <source>
        <strain evidence="1">PPO83</strain>
    </source>
</reference>
<evidence type="ECO:0000313" key="1">
    <source>
        <dbReference type="EMBL" id="GME52355.1"/>
    </source>
</evidence>
<sequence length="252" mass="27447">MRVPYSVLLHLGAGPGPRPPIGCFAAGTSPRRDVRDDASAAQNEEPNSEFIAVEMASARPLVVFGTASFGNGTPQAKFRNAEEAGPVLSLLQSAKITHVDTARAYPVGAPGTAEKLLGELEVASWATVSTKVTSWAPGSHSGASIRRSVEESLAALGVDKVDIMYLHTPDRSTPFLETCRAMDSEFRRGKFERFGISNYTAEEVTQIVDICEREGLVKPSVYQGRYNVIIRGGEEELFPLLRKHNISFYAYR</sequence>
<accession>A0ACB5SPZ0</accession>
<dbReference type="Proteomes" id="UP001165186">
    <property type="component" value="Unassembled WGS sequence"/>
</dbReference>
<gene>
    <name evidence="1" type="primary">g7201</name>
    <name evidence="1" type="ORF">NpPPO83_00007201</name>
</gene>
<keyword evidence="2" id="KW-1185">Reference proteome</keyword>
<name>A0ACB5SPZ0_9PEZI</name>
<dbReference type="EMBL" id="BSXG01000186">
    <property type="protein sequence ID" value="GME52355.1"/>
    <property type="molecule type" value="Genomic_DNA"/>
</dbReference>
<proteinExistence type="predicted"/>
<comment type="caution">
    <text evidence="1">The sequence shown here is derived from an EMBL/GenBank/DDBJ whole genome shotgun (WGS) entry which is preliminary data.</text>
</comment>